<name>A0AAV1JC12_9NEOP</name>
<dbReference type="InterPro" id="IPR005627">
    <property type="entry name" value="CutC-like"/>
</dbReference>
<dbReference type="Pfam" id="PF03932">
    <property type="entry name" value="CutC"/>
    <property type="match status" value="1"/>
</dbReference>
<dbReference type="HAMAP" id="MF_00795">
    <property type="entry name" value="CutC"/>
    <property type="match status" value="1"/>
</dbReference>
<dbReference type="AlphaFoldDB" id="A0AAV1JC12"/>
<dbReference type="GO" id="GO:0005507">
    <property type="term" value="F:copper ion binding"/>
    <property type="evidence" value="ECO:0007669"/>
    <property type="project" value="TreeGrafter"/>
</dbReference>
<proteinExistence type="inferred from homology"/>
<accession>A0AAV1JC12</accession>
<keyword evidence="4" id="KW-1185">Reference proteome</keyword>
<dbReference type="PANTHER" id="PTHR12598">
    <property type="entry name" value="COPPER HOMEOSTASIS PROTEIN CUTC"/>
    <property type="match status" value="1"/>
</dbReference>
<dbReference type="PANTHER" id="PTHR12598:SF0">
    <property type="entry name" value="COPPER HOMEOSTASIS PROTEIN CUTC HOMOLOG"/>
    <property type="match status" value="1"/>
</dbReference>
<comment type="caution">
    <text evidence="3">The sequence shown here is derived from an EMBL/GenBank/DDBJ whole genome shotgun (WGS) entry which is preliminary data.</text>
</comment>
<organism evidence="3 4">
    <name type="scientific">Leptosia nina</name>
    <dbReference type="NCBI Taxonomy" id="320188"/>
    <lineage>
        <taxon>Eukaryota</taxon>
        <taxon>Metazoa</taxon>
        <taxon>Ecdysozoa</taxon>
        <taxon>Arthropoda</taxon>
        <taxon>Hexapoda</taxon>
        <taxon>Insecta</taxon>
        <taxon>Pterygota</taxon>
        <taxon>Neoptera</taxon>
        <taxon>Endopterygota</taxon>
        <taxon>Lepidoptera</taxon>
        <taxon>Glossata</taxon>
        <taxon>Ditrysia</taxon>
        <taxon>Papilionoidea</taxon>
        <taxon>Pieridae</taxon>
        <taxon>Pierinae</taxon>
        <taxon>Leptosia</taxon>
    </lineage>
</organism>
<dbReference type="Proteomes" id="UP001497472">
    <property type="component" value="Unassembled WGS sequence"/>
</dbReference>
<evidence type="ECO:0000313" key="4">
    <source>
        <dbReference type="Proteomes" id="UP001497472"/>
    </source>
</evidence>
<sequence length="256" mass="27885">MGNPVINGKLEVCIDSLESAANAIRGGAHELEICSSLVEGGLTPSPGLVTEILNIVKTMDSTQDRNVKLNIMIRCRGGPDFCYTDEEMKTMISDVKIYKSMGVDRFVFGALTDKQEVDVEKCTAIIQAASPIPVTFHRAFDVSSNPWDTMSKIVDLGFNRVLTSGQKISAADCDAIELLKELQVKFGGIIEIMPGSGVCVKNAKTFLDIGFKMLHSSCKRDKDRVKIANDLGMGSKESFVTEAKTVKSMVEIIKPI</sequence>
<dbReference type="SUPFAM" id="SSF110395">
    <property type="entry name" value="CutC-like"/>
    <property type="match status" value="1"/>
</dbReference>
<gene>
    <name evidence="3" type="ORF">LNINA_LOCUS5191</name>
</gene>
<dbReference type="Gene3D" id="3.20.20.380">
    <property type="entry name" value="Copper homeostasis (CutC) domain"/>
    <property type="match status" value="1"/>
</dbReference>
<comment type="similarity">
    <text evidence="1">Belongs to the CutC family.</text>
</comment>
<evidence type="ECO:0000313" key="3">
    <source>
        <dbReference type="EMBL" id="CAK1545551.1"/>
    </source>
</evidence>
<dbReference type="InterPro" id="IPR036822">
    <property type="entry name" value="CutC-like_dom_sf"/>
</dbReference>
<protein>
    <recommendedName>
        <fullName evidence="2">Copper homeostasis protein cutC homolog</fullName>
    </recommendedName>
</protein>
<reference evidence="3 4" key="1">
    <citation type="submission" date="2023-11" db="EMBL/GenBank/DDBJ databases">
        <authorList>
            <person name="Okamura Y."/>
        </authorList>
    </citation>
    <scope>NUCLEOTIDE SEQUENCE [LARGE SCALE GENOMIC DNA]</scope>
</reference>
<evidence type="ECO:0000256" key="1">
    <source>
        <dbReference type="ARBA" id="ARBA00007768"/>
    </source>
</evidence>
<dbReference type="EMBL" id="CAVLEF010000007">
    <property type="protein sequence ID" value="CAK1545551.1"/>
    <property type="molecule type" value="Genomic_DNA"/>
</dbReference>
<evidence type="ECO:0000256" key="2">
    <source>
        <dbReference type="ARBA" id="ARBA00019014"/>
    </source>
</evidence>